<dbReference type="GeneID" id="85496952"/>
<organism evidence="2 3">
    <name type="scientific">Cutaneotrichosporon cavernicola</name>
    <dbReference type="NCBI Taxonomy" id="279322"/>
    <lineage>
        <taxon>Eukaryota</taxon>
        <taxon>Fungi</taxon>
        <taxon>Dikarya</taxon>
        <taxon>Basidiomycota</taxon>
        <taxon>Agaricomycotina</taxon>
        <taxon>Tremellomycetes</taxon>
        <taxon>Trichosporonales</taxon>
        <taxon>Trichosporonaceae</taxon>
        <taxon>Cutaneotrichosporon</taxon>
    </lineage>
</organism>
<proteinExistence type="predicted"/>
<name>A0AA48L6Z7_9TREE</name>
<dbReference type="Proteomes" id="UP001233271">
    <property type="component" value="Chromosome 5"/>
</dbReference>
<evidence type="ECO:0000313" key="3">
    <source>
        <dbReference type="Proteomes" id="UP001233271"/>
    </source>
</evidence>
<dbReference type="AlphaFoldDB" id="A0AA48L6Z7"/>
<dbReference type="EMBL" id="AP028216">
    <property type="protein sequence ID" value="BEI93082.1"/>
    <property type="molecule type" value="Genomic_DNA"/>
</dbReference>
<evidence type="ECO:0000256" key="1">
    <source>
        <dbReference type="SAM" id="MobiDB-lite"/>
    </source>
</evidence>
<protein>
    <submittedName>
        <fullName evidence="2">Uncharacterized protein</fullName>
    </submittedName>
</protein>
<accession>A0AA48L6Z7</accession>
<dbReference type="RefSeq" id="XP_060458347.1">
    <property type="nucleotide sequence ID" value="XM_060601898.1"/>
</dbReference>
<feature type="region of interest" description="Disordered" evidence="1">
    <location>
        <begin position="1"/>
        <end position="27"/>
    </location>
</feature>
<evidence type="ECO:0000313" key="2">
    <source>
        <dbReference type="EMBL" id="BEI93082.1"/>
    </source>
</evidence>
<reference evidence="2" key="1">
    <citation type="journal article" date="2023" name="BMC Genomics">
        <title>Chromosome-level genome assemblies of Cutaneotrichosporon spp. (Trichosporonales, Basidiomycota) reveal imbalanced evolution between nucleotide sequences and chromosome synteny.</title>
        <authorList>
            <person name="Kobayashi Y."/>
            <person name="Kayamori A."/>
            <person name="Aoki K."/>
            <person name="Shiwa Y."/>
            <person name="Matsutani M."/>
            <person name="Fujita N."/>
            <person name="Sugita T."/>
            <person name="Iwasaki W."/>
            <person name="Tanaka N."/>
            <person name="Takashima M."/>
        </authorList>
    </citation>
    <scope>NUCLEOTIDE SEQUENCE</scope>
    <source>
        <strain evidence="2">HIS019</strain>
    </source>
</reference>
<dbReference type="KEGG" id="ccac:CcaHIS019_0507100"/>
<sequence length="85" mass="9370">MPPKQSHSYLLQDRESPPRQPDAGAYTLHDIDPLAGALEPLVLDTSLLACRDTSNNISALGYICAVEPLVRRYSLPRPQMMAKHG</sequence>
<keyword evidence="3" id="KW-1185">Reference proteome</keyword>
<gene>
    <name evidence="2" type="ORF">CcaverHIS019_0507100</name>
</gene>